<sequence length="318" mass="35147">MYVKNEPMRRNTMRIVFMGTPAYATRILEALMQAIEHDVVLLVTQEDKPVGRKQILTPPDTKAWAQEHFPNLEVYQPKHLRNDEAVSKIAACRADFIIVAAYGQILPASILALAPCINLHASLLPKYRGASPIQSTLLADETYAGVTSMLMEEGLDTGAMLGFSYLHVKPDDTSEQLFEALSDAAASLTLKTLAHFEKLHPWKQVDAAMTHCRKIKKEDGLVSWQEKAQTLMCKYRAFTPWPGIYLASGLKLTELSLIDAAGKNSRIGCIERITNEGIVVGCTQGSLLISKVQPSSKNAMPVLDYIRGKRLTCGDSMV</sequence>
<keyword evidence="3 5" id="KW-0808">Transferase</keyword>
<comment type="similarity">
    <text evidence="1 5">Belongs to the Fmt family.</text>
</comment>
<dbReference type="NCBIfam" id="TIGR00460">
    <property type="entry name" value="fmt"/>
    <property type="match status" value="1"/>
</dbReference>
<dbReference type="Pfam" id="PF02911">
    <property type="entry name" value="Formyl_trans_C"/>
    <property type="match status" value="1"/>
</dbReference>
<gene>
    <name evidence="5" type="primary">fmt</name>
    <name evidence="8" type="ORF">CFH80_02995</name>
</gene>
<dbReference type="InterPro" id="IPR041711">
    <property type="entry name" value="Met-tRNA-FMT_N"/>
</dbReference>
<comment type="caution">
    <text evidence="8">The sequence shown here is derived from an EMBL/GenBank/DDBJ whole genome shotgun (WGS) entry which is preliminary data.</text>
</comment>
<evidence type="ECO:0000256" key="1">
    <source>
        <dbReference type="ARBA" id="ARBA00010699"/>
    </source>
</evidence>
<dbReference type="SUPFAM" id="SSF50486">
    <property type="entry name" value="FMT C-terminal domain-like"/>
    <property type="match status" value="1"/>
</dbReference>
<dbReference type="InterPro" id="IPR044135">
    <property type="entry name" value="Met-tRNA-FMT_C"/>
</dbReference>
<evidence type="ECO:0000313" key="8">
    <source>
        <dbReference type="EMBL" id="DAB36799.1"/>
    </source>
</evidence>
<dbReference type="EC" id="2.1.2.9" evidence="2 5"/>
<dbReference type="Gene3D" id="3.40.50.12230">
    <property type="match status" value="1"/>
</dbReference>
<dbReference type="CDD" id="cd08704">
    <property type="entry name" value="Met_tRNA_FMT_C"/>
    <property type="match status" value="1"/>
</dbReference>
<keyword evidence="4 5" id="KW-0648">Protein biosynthesis</keyword>
<feature type="binding site" evidence="5">
    <location>
        <begin position="122"/>
        <end position="125"/>
    </location>
    <ligand>
        <name>(6S)-5,6,7,8-tetrahydrofolate</name>
        <dbReference type="ChEBI" id="CHEBI:57453"/>
    </ligand>
</feature>
<reference evidence="8 9" key="1">
    <citation type="journal article" date="2017" name="Front. Microbiol.">
        <title>Comparative Genomic Analysis of the Class Epsilonproteobacteria and Proposed Reclassification to Epsilonbacteraeota (phyl. nov.).</title>
        <authorList>
            <person name="Waite D.W."/>
            <person name="Vanwonterghem I."/>
            <person name="Rinke C."/>
            <person name="Parks D.H."/>
            <person name="Zhang Y."/>
            <person name="Takai K."/>
            <person name="Sievert S.M."/>
            <person name="Simon J."/>
            <person name="Campbell B.J."/>
            <person name="Hanson T.E."/>
            <person name="Woyke T."/>
            <person name="Klotz M.G."/>
            <person name="Hugenholtz P."/>
        </authorList>
    </citation>
    <scope>NUCLEOTIDE SEQUENCE [LARGE SCALE GENOMIC DNA]</scope>
    <source>
        <strain evidence="8">UBA11420</strain>
    </source>
</reference>
<name>A0A2D3WI87_9BACT</name>
<dbReference type="PANTHER" id="PTHR11138:SF5">
    <property type="entry name" value="METHIONYL-TRNA FORMYLTRANSFERASE, MITOCHONDRIAL"/>
    <property type="match status" value="1"/>
</dbReference>
<comment type="catalytic activity">
    <reaction evidence="5">
        <text>L-methionyl-tRNA(fMet) + (6R)-10-formyltetrahydrofolate = N-formyl-L-methionyl-tRNA(fMet) + (6S)-5,6,7,8-tetrahydrofolate + H(+)</text>
        <dbReference type="Rhea" id="RHEA:24380"/>
        <dbReference type="Rhea" id="RHEA-COMP:9952"/>
        <dbReference type="Rhea" id="RHEA-COMP:9953"/>
        <dbReference type="ChEBI" id="CHEBI:15378"/>
        <dbReference type="ChEBI" id="CHEBI:57453"/>
        <dbReference type="ChEBI" id="CHEBI:78530"/>
        <dbReference type="ChEBI" id="CHEBI:78844"/>
        <dbReference type="ChEBI" id="CHEBI:195366"/>
        <dbReference type="EC" id="2.1.2.9"/>
    </reaction>
</comment>
<dbReference type="Pfam" id="PF00551">
    <property type="entry name" value="Formyl_trans_N"/>
    <property type="match status" value="1"/>
</dbReference>
<feature type="domain" description="Formyl transferase N-terminal" evidence="6">
    <location>
        <begin position="13"/>
        <end position="189"/>
    </location>
</feature>
<evidence type="ECO:0000256" key="3">
    <source>
        <dbReference type="ARBA" id="ARBA00022679"/>
    </source>
</evidence>
<dbReference type="HAMAP" id="MF_00182">
    <property type="entry name" value="Formyl_trans"/>
    <property type="match status" value="1"/>
</dbReference>
<accession>A0A2D3WI87</accession>
<dbReference type="InterPro" id="IPR036477">
    <property type="entry name" value="Formyl_transf_N_sf"/>
</dbReference>
<evidence type="ECO:0000259" key="6">
    <source>
        <dbReference type="Pfam" id="PF00551"/>
    </source>
</evidence>
<dbReference type="InterPro" id="IPR005794">
    <property type="entry name" value="Fmt"/>
</dbReference>
<evidence type="ECO:0000256" key="4">
    <source>
        <dbReference type="ARBA" id="ARBA00022917"/>
    </source>
</evidence>
<dbReference type="EMBL" id="DLUG01000082">
    <property type="protein sequence ID" value="DAB36799.1"/>
    <property type="molecule type" value="Genomic_DNA"/>
</dbReference>
<dbReference type="InterPro" id="IPR011034">
    <property type="entry name" value="Formyl_transferase-like_C_sf"/>
</dbReference>
<dbReference type="STRING" id="366522.GCA_001548055_02181"/>
<dbReference type="Proteomes" id="UP000231638">
    <property type="component" value="Unassembled WGS sequence"/>
</dbReference>
<evidence type="ECO:0000259" key="7">
    <source>
        <dbReference type="Pfam" id="PF02911"/>
    </source>
</evidence>
<dbReference type="SUPFAM" id="SSF53328">
    <property type="entry name" value="Formyltransferase"/>
    <property type="match status" value="1"/>
</dbReference>
<dbReference type="AlphaFoldDB" id="A0A2D3WI87"/>
<dbReference type="CDD" id="cd08646">
    <property type="entry name" value="FMT_core_Met-tRNA-FMT_N"/>
    <property type="match status" value="1"/>
</dbReference>
<dbReference type="InterPro" id="IPR005793">
    <property type="entry name" value="Formyl_trans_C"/>
</dbReference>
<feature type="domain" description="Formyl transferase C-terminal" evidence="7">
    <location>
        <begin position="214"/>
        <end position="310"/>
    </location>
</feature>
<proteinExistence type="inferred from homology"/>
<dbReference type="PANTHER" id="PTHR11138">
    <property type="entry name" value="METHIONYL-TRNA FORMYLTRANSFERASE"/>
    <property type="match status" value="1"/>
</dbReference>
<dbReference type="InterPro" id="IPR002376">
    <property type="entry name" value="Formyl_transf_N"/>
</dbReference>
<dbReference type="GO" id="GO:0004479">
    <property type="term" value="F:methionyl-tRNA formyltransferase activity"/>
    <property type="evidence" value="ECO:0007669"/>
    <property type="project" value="UniProtKB-UniRule"/>
</dbReference>
<evidence type="ECO:0000313" key="9">
    <source>
        <dbReference type="Proteomes" id="UP000231638"/>
    </source>
</evidence>
<evidence type="ECO:0000256" key="2">
    <source>
        <dbReference type="ARBA" id="ARBA00012261"/>
    </source>
</evidence>
<evidence type="ECO:0000256" key="5">
    <source>
        <dbReference type="HAMAP-Rule" id="MF_00182"/>
    </source>
</evidence>
<comment type="function">
    <text evidence="5">Attaches a formyl group to the free amino group of methionyl-tRNA(fMet). The formyl group appears to play a dual role in the initiator identity of N-formylmethionyl-tRNA by promoting its recognition by IF2 and preventing the misappropriation of this tRNA by the elongation apparatus.</text>
</comment>
<organism evidence="8 9">
    <name type="scientific">Sulfurospirillum cavolei</name>
    <dbReference type="NCBI Taxonomy" id="366522"/>
    <lineage>
        <taxon>Bacteria</taxon>
        <taxon>Pseudomonadati</taxon>
        <taxon>Campylobacterota</taxon>
        <taxon>Epsilonproteobacteria</taxon>
        <taxon>Campylobacterales</taxon>
        <taxon>Sulfurospirillaceae</taxon>
        <taxon>Sulfurospirillum</taxon>
    </lineage>
</organism>
<protein>
    <recommendedName>
        <fullName evidence="2 5">Methionyl-tRNA formyltransferase</fullName>
        <ecNumber evidence="2 5">2.1.2.9</ecNumber>
    </recommendedName>
</protein>
<dbReference type="GO" id="GO:0005829">
    <property type="term" value="C:cytosol"/>
    <property type="evidence" value="ECO:0007669"/>
    <property type="project" value="TreeGrafter"/>
</dbReference>